<organism evidence="10 11">
    <name type="scientific">Coraliomargarita sinensis</name>
    <dbReference type="NCBI Taxonomy" id="2174842"/>
    <lineage>
        <taxon>Bacteria</taxon>
        <taxon>Pseudomonadati</taxon>
        <taxon>Verrucomicrobiota</taxon>
        <taxon>Opitutia</taxon>
        <taxon>Puniceicoccales</taxon>
        <taxon>Coraliomargaritaceae</taxon>
        <taxon>Coraliomargarita</taxon>
    </lineage>
</organism>
<dbReference type="OrthoDB" id="4045at2"/>
<feature type="domain" description="MotA/TolQ/ExbB proton channel" evidence="9">
    <location>
        <begin position="337"/>
        <end position="451"/>
    </location>
</feature>
<feature type="chain" id="PRO_5016444030" description="MotA/TolQ/ExbB proton channel domain-containing protein" evidence="8">
    <location>
        <begin position="26"/>
        <end position="472"/>
    </location>
</feature>
<evidence type="ECO:0000256" key="6">
    <source>
        <dbReference type="RuleBase" id="RU004057"/>
    </source>
</evidence>
<feature type="transmembrane region" description="Helical" evidence="7">
    <location>
        <begin position="272"/>
        <end position="292"/>
    </location>
</feature>
<keyword evidence="2" id="KW-1003">Cell membrane</keyword>
<proteinExistence type="inferred from homology"/>
<gene>
    <name evidence="10" type="ORF">DDZ13_10695</name>
</gene>
<name>A0A317ZHP0_9BACT</name>
<dbReference type="GO" id="GO:0005886">
    <property type="term" value="C:plasma membrane"/>
    <property type="evidence" value="ECO:0007669"/>
    <property type="project" value="UniProtKB-SubCell"/>
</dbReference>
<keyword evidence="11" id="KW-1185">Reference proteome</keyword>
<evidence type="ECO:0000256" key="8">
    <source>
        <dbReference type="SAM" id="SignalP"/>
    </source>
</evidence>
<feature type="signal peptide" evidence="8">
    <location>
        <begin position="1"/>
        <end position="25"/>
    </location>
</feature>
<dbReference type="PANTHER" id="PTHR30625">
    <property type="entry name" value="PROTEIN TOLQ"/>
    <property type="match status" value="1"/>
</dbReference>
<dbReference type="EMBL" id="QHJQ01000007">
    <property type="protein sequence ID" value="PXA03753.1"/>
    <property type="molecule type" value="Genomic_DNA"/>
</dbReference>
<dbReference type="PIRSF" id="PIRSF037714">
    <property type="entry name" value="TolR"/>
    <property type="match status" value="1"/>
</dbReference>
<evidence type="ECO:0000256" key="3">
    <source>
        <dbReference type="ARBA" id="ARBA00022692"/>
    </source>
</evidence>
<feature type="transmembrane region" description="Helical" evidence="7">
    <location>
        <begin position="370"/>
        <end position="394"/>
    </location>
</feature>
<keyword evidence="6" id="KW-0653">Protein transport</keyword>
<dbReference type="GO" id="GO:0017038">
    <property type="term" value="P:protein import"/>
    <property type="evidence" value="ECO:0007669"/>
    <property type="project" value="TreeGrafter"/>
</dbReference>
<evidence type="ECO:0000256" key="4">
    <source>
        <dbReference type="ARBA" id="ARBA00022989"/>
    </source>
</evidence>
<evidence type="ECO:0000313" key="11">
    <source>
        <dbReference type="Proteomes" id="UP000247099"/>
    </source>
</evidence>
<protein>
    <recommendedName>
        <fullName evidence="9">MotA/TolQ/ExbB proton channel domain-containing protein</fullName>
    </recommendedName>
</protein>
<dbReference type="Proteomes" id="UP000247099">
    <property type="component" value="Unassembled WGS sequence"/>
</dbReference>
<evidence type="ECO:0000256" key="7">
    <source>
        <dbReference type="SAM" id="Phobius"/>
    </source>
</evidence>
<sequence length="472" mass="50274">MHASLKTILAATLAALALPFSGVQAQSFQSATAEASKDLQIALKELNEVRSDIAKEKIPLIQEVSSLEDQVRQKTAELDRLRRLRDNRDLGLNRLREQVEAIKAQNEYAAGLLDEFVRSFETRIDYSEVQLYSDAAEEARLALDDADMSEADRFNKQIDVIGVALDRLEQLAGGYTFAGKALAPNGEIEEGTFAAFGPTVFFSSSQSELAGITFNKLNAAEAAIAVPGEQYSAGIRSFVETSEGQIPADPTLGKALKIEEGSDTVLEHLAKGGSVGTVIIGLGFICLLLGAFKAFEVTSFRTPAPEDVQNVITKIESGDVANARTAASSIPGAGGALLVKGVEHADEKRGTLEEILYEKILVARPKLERFLPFIALTAAAAPLLGLLGTVTGMIKTFNLITIFGTGDAKSLSSGISEALVTTELGLIVAIPALIIHGLLSRMARQKIGDMEQTAVGFINGVIGARAKNTKTQ</sequence>
<keyword evidence="3 7" id="KW-0812">Transmembrane</keyword>
<keyword evidence="4 7" id="KW-1133">Transmembrane helix</keyword>
<dbReference type="PANTHER" id="PTHR30625:SF11">
    <property type="entry name" value="MOTA_TOLQ_EXBB PROTON CHANNEL DOMAIN-CONTAINING PROTEIN"/>
    <property type="match status" value="1"/>
</dbReference>
<dbReference type="RefSeq" id="WP_110131450.1">
    <property type="nucleotide sequence ID" value="NZ_QHJQ01000007.1"/>
</dbReference>
<keyword evidence="5 7" id="KW-0472">Membrane</keyword>
<evidence type="ECO:0000256" key="2">
    <source>
        <dbReference type="ARBA" id="ARBA00022475"/>
    </source>
</evidence>
<keyword evidence="8" id="KW-0732">Signal</keyword>
<keyword evidence="6" id="KW-0813">Transport</keyword>
<dbReference type="InterPro" id="IPR050790">
    <property type="entry name" value="ExbB/TolQ_transport"/>
</dbReference>
<evidence type="ECO:0000256" key="1">
    <source>
        <dbReference type="ARBA" id="ARBA00004651"/>
    </source>
</evidence>
<evidence type="ECO:0000256" key="5">
    <source>
        <dbReference type="ARBA" id="ARBA00023136"/>
    </source>
</evidence>
<evidence type="ECO:0000313" key="10">
    <source>
        <dbReference type="EMBL" id="PXA03753.1"/>
    </source>
</evidence>
<dbReference type="InterPro" id="IPR017270">
    <property type="entry name" value="MotA/TolQ/ExbB-rel"/>
</dbReference>
<feature type="transmembrane region" description="Helical" evidence="7">
    <location>
        <begin position="414"/>
        <end position="439"/>
    </location>
</feature>
<dbReference type="InterPro" id="IPR002898">
    <property type="entry name" value="MotA_ExbB_proton_chnl"/>
</dbReference>
<comment type="caution">
    <text evidence="10">The sequence shown here is derived from an EMBL/GenBank/DDBJ whole genome shotgun (WGS) entry which is preliminary data.</text>
</comment>
<accession>A0A317ZHP0</accession>
<comment type="similarity">
    <text evidence="6">Belongs to the exbB/tolQ family.</text>
</comment>
<dbReference type="InParanoid" id="A0A317ZHP0"/>
<evidence type="ECO:0000259" key="9">
    <source>
        <dbReference type="Pfam" id="PF01618"/>
    </source>
</evidence>
<dbReference type="Pfam" id="PF01618">
    <property type="entry name" value="MotA_ExbB"/>
    <property type="match status" value="1"/>
</dbReference>
<reference evidence="10 11" key="1">
    <citation type="submission" date="2018-05" db="EMBL/GenBank/DDBJ databases">
        <title>Coraliomargarita sinensis sp. nov., isolated from a marine solar saltern.</title>
        <authorList>
            <person name="Zhou L.Y."/>
        </authorList>
    </citation>
    <scope>NUCLEOTIDE SEQUENCE [LARGE SCALE GENOMIC DNA]</scope>
    <source>
        <strain evidence="10 11">WN38</strain>
    </source>
</reference>
<comment type="subcellular location">
    <subcellularLocation>
        <location evidence="1">Cell membrane</location>
        <topology evidence="1">Multi-pass membrane protein</topology>
    </subcellularLocation>
    <subcellularLocation>
        <location evidence="6">Membrane</location>
        <topology evidence="6">Multi-pass membrane protein</topology>
    </subcellularLocation>
</comment>
<dbReference type="AlphaFoldDB" id="A0A317ZHP0"/>